<gene>
    <name evidence="2" type="ORF">BU204_11610</name>
</gene>
<dbReference type="PANTHER" id="PTHR46523:SF1">
    <property type="entry name" value="DCTP PYROPHOSPHATASE 1"/>
    <property type="match status" value="1"/>
</dbReference>
<evidence type="ECO:0008006" key="4">
    <source>
        <dbReference type="Google" id="ProtNLM"/>
    </source>
</evidence>
<organism evidence="2 3">
    <name type="scientific">Actinophytocola xanthii</name>
    <dbReference type="NCBI Taxonomy" id="1912961"/>
    <lineage>
        <taxon>Bacteria</taxon>
        <taxon>Bacillati</taxon>
        <taxon>Actinomycetota</taxon>
        <taxon>Actinomycetes</taxon>
        <taxon>Pseudonocardiales</taxon>
        <taxon>Pseudonocardiaceae</taxon>
    </lineage>
</organism>
<protein>
    <recommendedName>
        <fullName evidence="4">Nucleotide pyrophosphohydrolase</fullName>
    </recommendedName>
</protein>
<dbReference type="PANTHER" id="PTHR46523">
    <property type="entry name" value="DCTP PYROPHOSPHATASE 1"/>
    <property type="match status" value="1"/>
</dbReference>
<evidence type="ECO:0000313" key="3">
    <source>
        <dbReference type="Proteomes" id="UP000185596"/>
    </source>
</evidence>
<dbReference type="OrthoDB" id="9791898at2"/>
<dbReference type="PIRSF" id="PIRSF029826">
    <property type="entry name" value="UCP029826_pph"/>
    <property type="match status" value="1"/>
</dbReference>
<dbReference type="Proteomes" id="UP000185596">
    <property type="component" value="Unassembled WGS sequence"/>
</dbReference>
<accession>A0A1Q8CSW1</accession>
<dbReference type="InterPro" id="IPR052555">
    <property type="entry name" value="dCTP_Pyrophosphatase"/>
</dbReference>
<dbReference type="GO" id="GO:0005829">
    <property type="term" value="C:cytosol"/>
    <property type="evidence" value="ECO:0007669"/>
    <property type="project" value="TreeGrafter"/>
</dbReference>
<feature type="compositionally biased region" description="Polar residues" evidence="1">
    <location>
        <begin position="109"/>
        <end position="118"/>
    </location>
</feature>
<dbReference type="GO" id="GO:0006253">
    <property type="term" value="P:dCTP catabolic process"/>
    <property type="evidence" value="ECO:0007669"/>
    <property type="project" value="TreeGrafter"/>
</dbReference>
<evidence type="ECO:0000256" key="1">
    <source>
        <dbReference type="SAM" id="MobiDB-lite"/>
    </source>
</evidence>
<dbReference type="EMBL" id="MSIE01000017">
    <property type="protein sequence ID" value="OLF17430.1"/>
    <property type="molecule type" value="Genomic_DNA"/>
</dbReference>
<name>A0A1Q8CSW1_9PSEU</name>
<dbReference type="SUPFAM" id="SSF101386">
    <property type="entry name" value="all-alpha NTP pyrophosphatases"/>
    <property type="match status" value="1"/>
</dbReference>
<dbReference type="CDD" id="cd11537">
    <property type="entry name" value="NTP-PPase_RS21-C6_like"/>
    <property type="match status" value="1"/>
</dbReference>
<feature type="region of interest" description="Disordered" evidence="1">
    <location>
        <begin position="103"/>
        <end position="127"/>
    </location>
</feature>
<keyword evidence="3" id="KW-1185">Reference proteome</keyword>
<dbReference type="GO" id="GO:0042262">
    <property type="term" value="P:DNA protection"/>
    <property type="evidence" value="ECO:0007669"/>
    <property type="project" value="TreeGrafter"/>
</dbReference>
<reference evidence="2 3" key="1">
    <citation type="submission" date="2016-12" db="EMBL/GenBank/DDBJ databases">
        <title>The draft genome sequence of Actinophytocola sp. 11-183.</title>
        <authorList>
            <person name="Wang W."/>
            <person name="Yuan L."/>
        </authorList>
    </citation>
    <scope>NUCLEOTIDE SEQUENCE [LARGE SCALE GENOMIC DNA]</scope>
    <source>
        <strain evidence="2 3">11-183</strain>
    </source>
</reference>
<dbReference type="Pfam" id="PF12643">
    <property type="entry name" value="MazG-like"/>
    <property type="match status" value="1"/>
</dbReference>
<comment type="caution">
    <text evidence="2">The sequence shown here is derived from an EMBL/GenBank/DDBJ whole genome shotgun (WGS) entry which is preliminary data.</text>
</comment>
<evidence type="ECO:0000313" key="2">
    <source>
        <dbReference type="EMBL" id="OLF17430.1"/>
    </source>
</evidence>
<dbReference type="AlphaFoldDB" id="A0A1Q8CSW1"/>
<proteinExistence type="predicted"/>
<dbReference type="STRING" id="1912961.BU204_11610"/>
<dbReference type="GO" id="GO:0047840">
    <property type="term" value="F:dCTP diphosphatase activity"/>
    <property type="evidence" value="ECO:0007669"/>
    <property type="project" value="TreeGrafter"/>
</dbReference>
<dbReference type="InterPro" id="IPR025984">
    <property type="entry name" value="DCTPP"/>
</dbReference>
<sequence length="127" mass="14371">MSDIQQLQARLRRFADERDWGQFHTPKNLVLALIGEVGELAAEVQWLTDGEVQRRLAAPALRERVADEIAGVFIYLVRFADITGIDLLSTAYSKIERNESRYPVDLARGQSTKHTQLGKSIGTEHHE</sequence>
<dbReference type="Gene3D" id="1.10.287.1080">
    <property type="entry name" value="MazG-like"/>
    <property type="match status" value="1"/>
</dbReference>